<reference evidence="1" key="1">
    <citation type="journal article" date="2020" name="Stud. Mycol.">
        <title>101 Dothideomycetes genomes: a test case for predicting lifestyles and emergence of pathogens.</title>
        <authorList>
            <person name="Haridas S."/>
            <person name="Albert R."/>
            <person name="Binder M."/>
            <person name="Bloem J."/>
            <person name="Labutti K."/>
            <person name="Salamov A."/>
            <person name="Andreopoulos B."/>
            <person name="Baker S."/>
            <person name="Barry K."/>
            <person name="Bills G."/>
            <person name="Bluhm B."/>
            <person name="Cannon C."/>
            <person name="Castanera R."/>
            <person name="Culley D."/>
            <person name="Daum C."/>
            <person name="Ezra D."/>
            <person name="Gonzalez J."/>
            <person name="Henrissat B."/>
            <person name="Kuo A."/>
            <person name="Liang C."/>
            <person name="Lipzen A."/>
            <person name="Lutzoni F."/>
            <person name="Magnuson J."/>
            <person name="Mondo S."/>
            <person name="Nolan M."/>
            <person name="Ohm R."/>
            <person name="Pangilinan J."/>
            <person name="Park H.-J."/>
            <person name="Ramirez L."/>
            <person name="Alfaro M."/>
            <person name="Sun H."/>
            <person name="Tritt A."/>
            <person name="Yoshinaga Y."/>
            <person name="Zwiers L.-H."/>
            <person name="Turgeon B."/>
            <person name="Goodwin S."/>
            <person name="Spatafora J."/>
            <person name="Crous P."/>
            <person name="Grigoriev I."/>
        </authorList>
    </citation>
    <scope>NUCLEOTIDE SEQUENCE</scope>
    <source>
        <strain evidence="1">CBS 125425</strain>
    </source>
</reference>
<keyword evidence="2" id="KW-1185">Reference proteome</keyword>
<gene>
    <name evidence="1" type="ORF">EJ04DRAFT_83976</name>
</gene>
<name>A0A9P4UW56_9PLEO</name>
<evidence type="ECO:0000313" key="2">
    <source>
        <dbReference type="Proteomes" id="UP000799444"/>
    </source>
</evidence>
<dbReference type="EMBL" id="ML996261">
    <property type="protein sequence ID" value="KAF2728939.1"/>
    <property type="molecule type" value="Genomic_DNA"/>
</dbReference>
<organism evidence="1 2">
    <name type="scientific">Polyplosphaeria fusca</name>
    <dbReference type="NCBI Taxonomy" id="682080"/>
    <lineage>
        <taxon>Eukaryota</taxon>
        <taxon>Fungi</taxon>
        <taxon>Dikarya</taxon>
        <taxon>Ascomycota</taxon>
        <taxon>Pezizomycotina</taxon>
        <taxon>Dothideomycetes</taxon>
        <taxon>Pleosporomycetidae</taxon>
        <taxon>Pleosporales</taxon>
        <taxon>Tetraplosphaeriaceae</taxon>
        <taxon>Polyplosphaeria</taxon>
    </lineage>
</organism>
<evidence type="ECO:0000313" key="1">
    <source>
        <dbReference type="EMBL" id="KAF2728939.1"/>
    </source>
</evidence>
<accession>A0A9P4UW56</accession>
<comment type="caution">
    <text evidence="1">The sequence shown here is derived from an EMBL/GenBank/DDBJ whole genome shotgun (WGS) entry which is preliminary data.</text>
</comment>
<sequence length="53" mass="5676">MNSNILLTAEPCRCCLPFQNSLTSSATMGSFSLHRNPHACERPDVVNCASHGG</sequence>
<dbReference type="AlphaFoldDB" id="A0A9P4UW56"/>
<dbReference type="Proteomes" id="UP000799444">
    <property type="component" value="Unassembled WGS sequence"/>
</dbReference>
<protein>
    <submittedName>
        <fullName evidence="1">Uncharacterized protein</fullName>
    </submittedName>
</protein>
<proteinExistence type="predicted"/>